<reference evidence="3 4" key="1">
    <citation type="journal article" date="2023" name="Mol. Ecol. Resour.">
        <title>Chromosome-level genome assembly of a triploid poplar Populus alba 'Berolinensis'.</title>
        <authorList>
            <person name="Chen S."/>
            <person name="Yu Y."/>
            <person name="Wang X."/>
            <person name="Wang S."/>
            <person name="Zhang T."/>
            <person name="Zhou Y."/>
            <person name="He R."/>
            <person name="Meng N."/>
            <person name="Wang Y."/>
            <person name="Liu W."/>
            <person name="Liu Z."/>
            <person name="Liu J."/>
            <person name="Guo Q."/>
            <person name="Huang H."/>
            <person name="Sederoff R.R."/>
            <person name="Wang G."/>
            <person name="Qu G."/>
            <person name="Chen S."/>
        </authorList>
    </citation>
    <scope>NUCLEOTIDE SEQUENCE [LARGE SCALE GENOMIC DNA]</scope>
    <source>
        <strain evidence="3">SC-2020</strain>
    </source>
</reference>
<sequence>MASLIKNGTPSTTSTRKVVRQVVKLLIFPLGFQTILLISSVTSFGFCSPLNSGKPESSFFFPALNRRNNTTKIRIELSSNFKSSPDTNKPSPGIGHPLSKDTRSPITRSKAGSLNFHPENHALLERSQV</sequence>
<feature type="region of interest" description="Disordered" evidence="1">
    <location>
        <begin position="79"/>
        <end position="129"/>
    </location>
</feature>
<feature type="compositionally biased region" description="Basic and acidic residues" evidence="1">
    <location>
        <begin position="118"/>
        <end position="129"/>
    </location>
</feature>
<keyword evidence="4" id="KW-1185">Reference proteome</keyword>
<proteinExistence type="predicted"/>
<feature type="compositionally biased region" description="Polar residues" evidence="1">
    <location>
        <begin position="79"/>
        <end position="90"/>
    </location>
</feature>
<gene>
    <name evidence="3" type="ORF">NC653_035740</name>
</gene>
<organism evidence="3 4">
    <name type="scientific">Populus alba x Populus x berolinensis</name>
    <dbReference type="NCBI Taxonomy" id="444605"/>
    <lineage>
        <taxon>Eukaryota</taxon>
        <taxon>Viridiplantae</taxon>
        <taxon>Streptophyta</taxon>
        <taxon>Embryophyta</taxon>
        <taxon>Tracheophyta</taxon>
        <taxon>Spermatophyta</taxon>
        <taxon>Magnoliopsida</taxon>
        <taxon>eudicotyledons</taxon>
        <taxon>Gunneridae</taxon>
        <taxon>Pentapetalae</taxon>
        <taxon>rosids</taxon>
        <taxon>fabids</taxon>
        <taxon>Malpighiales</taxon>
        <taxon>Salicaceae</taxon>
        <taxon>Saliceae</taxon>
        <taxon>Populus</taxon>
    </lineage>
</organism>
<dbReference type="Proteomes" id="UP001164929">
    <property type="component" value="Chromosome 16"/>
</dbReference>
<accession>A0AAD6LID9</accession>
<name>A0AAD6LID9_9ROSI</name>
<evidence type="ECO:0000313" key="4">
    <source>
        <dbReference type="Proteomes" id="UP001164929"/>
    </source>
</evidence>
<comment type="caution">
    <text evidence="3">The sequence shown here is derived from an EMBL/GenBank/DDBJ whole genome shotgun (WGS) entry which is preliminary data.</text>
</comment>
<evidence type="ECO:0000256" key="1">
    <source>
        <dbReference type="SAM" id="MobiDB-lite"/>
    </source>
</evidence>
<dbReference type="AlphaFoldDB" id="A0AAD6LID9"/>
<keyword evidence="2" id="KW-0812">Transmembrane</keyword>
<feature type="transmembrane region" description="Helical" evidence="2">
    <location>
        <begin position="25"/>
        <end position="46"/>
    </location>
</feature>
<keyword evidence="2" id="KW-1133">Transmembrane helix</keyword>
<evidence type="ECO:0000256" key="2">
    <source>
        <dbReference type="SAM" id="Phobius"/>
    </source>
</evidence>
<evidence type="ECO:0000313" key="3">
    <source>
        <dbReference type="EMBL" id="KAJ6967609.1"/>
    </source>
</evidence>
<protein>
    <submittedName>
        <fullName evidence="3">Uncharacterized protein</fullName>
    </submittedName>
</protein>
<dbReference type="EMBL" id="JAQIZT010000016">
    <property type="protein sequence ID" value="KAJ6967609.1"/>
    <property type="molecule type" value="Genomic_DNA"/>
</dbReference>
<keyword evidence="2" id="KW-0472">Membrane</keyword>